<feature type="binding site" evidence="2">
    <location>
        <position position="125"/>
    </location>
    <ligand>
        <name>substrate</name>
    </ligand>
</feature>
<gene>
    <name evidence="5" type="ORF">H7F51_10385</name>
</gene>
<dbReference type="Proteomes" id="UP000566813">
    <property type="component" value="Unassembled WGS sequence"/>
</dbReference>
<keyword evidence="6" id="KW-1185">Reference proteome</keyword>
<protein>
    <submittedName>
        <fullName evidence="5">Glycoside hydrolase family 68 protein</fullName>
    </submittedName>
</protein>
<feature type="binding site" evidence="2">
    <location>
        <position position="55"/>
    </location>
    <ligand>
        <name>substrate</name>
    </ligand>
</feature>
<evidence type="ECO:0000256" key="1">
    <source>
        <dbReference type="ARBA" id="ARBA00006775"/>
    </source>
</evidence>
<evidence type="ECO:0000256" key="2">
    <source>
        <dbReference type="PIRSR" id="PIRSR603469-2"/>
    </source>
</evidence>
<feature type="site" description="Transition state stabilizer" evidence="3">
    <location>
        <position position="206"/>
    </location>
</feature>
<dbReference type="GO" id="GO:0009758">
    <property type="term" value="P:carbohydrate utilization"/>
    <property type="evidence" value="ECO:0007669"/>
    <property type="project" value="InterPro"/>
</dbReference>
<sequence length="385" mass="41485">MPDDTLSHAHSGNPLQVRPLATGAWRPERFGADGGHIPLIGAEDVRPLVPGLDLWDCWPLTRDDGSTAAIGGRHYWFFLSAPQFPDPVQRHGQARIRLLSHGADGWRDHGNALPDGLNPGSREWAGSAVLHEDGVSLTLYFTAAGRRGEQALTFEQRLFAVDGRLGPGGTGDWGEPAEIVAADGSLYALANDAVERGPGTLKAFRDPFYFRDPATGKAHIVFTASAGWSDDPHNGMIGLATLTKQGWILGDPLVEAIGVNNELERAQAHFRDGRYYLFWSTQSHTFAPGAPKGPNGLYGMVGESLRGPWRPVNGSGLVAANPANEPAQSYSWVVTGEDEVWSFVDYWGLAGRGIADHPELLRSHFGGTAAPVFKLAFAGDRVDVI</sequence>
<evidence type="ECO:0000256" key="3">
    <source>
        <dbReference type="PIRSR" id="PIRSR603469-4"/>
    </source>
</evidence>
<dbReference type="AlphaFoldDB" id="A0A7X1FS39"/>
<dbReference type="Pfam" id="PF02435">
    <property type="entry name" value="Glyco_hydro_68"/>
    <property type="match status" value="2"/>
</dbReference>
<dbReference type="Gene3D" id="2.115.10.20">
    <property type="entry name" value="Glycosyl hydrolase domain, family 43"/>
    <property type="match status" value="2"/>
</dbReference>
<organism evidence="5 6">
    <name type="scientific">Novosphingobium flavum</name>
    <dbReference type="NCBI Taxonomy" id="1778672"/>
    <lineage>
        <taxon>Bacteria</taxon>
        <taxon>Pseudomonadati</taxon>
        <taxon>Pseudomonadota</taxon>
        <taxon>Alphaproteobacteria</taxon>
        <taxon>Sphingomonadales</taxon>
        <taxon>Sphingomonadaceae</taxon>
        <taxon>Novosphingobium</taxon>
    </lineage>
</organism>
<dbReference type="InterPro" id="IPR003469">
    <property type="entry name" value="Glyco_hydro_68"/>
</dbReference>
<evidence type="ECO:0000313" key="5">
    <source>
        <dbReference type="EMBL" id="MBC2665933.1"/>
    </source>
</evidence>
<accession>A0A7X1FS39</accession>
<dbReference type="GO" id="GO:0016787">
    <property type="term" value="F:hydrolase activity"/>
    <property type="evidence" value="ECO:0007669"/>
    <property type="project" value="UniProtKB-KW"/>
</dbReference>
<name>A0A7X1FS39_9SPHN</name>
<reference evidence="5 6" key="1">
    <citation type="submission" date="2020-08" db="EMBL/GenBank/DDBJ databases">
        <title>The genome sequence of type strain Novosphingobium flavum NBRC 111647.</title>
        <authorList>
            <person name="Liu Y."/>
        </authorList>
    </citation>
    <scope>NUCLEOTIDE SEQUENCE [LARGE SCALE GENOMIC DNA]</scope>
    <source>
        <strain evidence="5 6">NBRC 111647</strain>
    </source>
</reference>
<evidence type="ECO:0000256" key="4">
    <source>
        <dbReference type="RuleBase" id="RU361220"/>
    </source>
</evidence>
<dbReference type="EMBL" id="JACLAW010000007">
    <property type="protein sequence ID" value="MBC2665933.1"/>
    <property type="molecule type" value="Genomic_DNA"/>
</dbReference>
<dbReference type="GO" id="GO:0050053">
    <property type="term" value="F:levansucrase activity"/>
    <property type="evidence" value="ECO:0007669"/>
    <property type="project" value="InterPro"/>
</dbReference>
<proteinExistence type="inferred from homology"/>
<comment type="caution">
    <text evidence="5">The sequence shown here is derived from an EMBL/GenBank/DDBJ whole genome shotgun (WGS) entry which is preliminary data.</text>
</comment>
<comment type="similarity">
    <text evidence="1 4">Belongs to the glycosyl hydrolase 68 family.</text>
</comment>
<dbReference type="CDD" id="cd08997">
    <property type="entry name" value="GH68"/>
    <property type="match status" value="1"/>
</dbReference>
<dbReference type="SUPFAM" id="SSF75005">
    <property type="entry name" value="Arabinanase/levansucrase/invertase"/>
    <property type="match status" value="1"/>
</dbReference>
<keyword evidence="5" id="KW-0378">Hydrolase</keyword>
<dbReference type="RefSeq" id="WP_185664237.1">
    <property type="nucleotide sequence ID" value="NZ_JACLAW010000007.1"/>
</dbReference>
<dbReference type="InterPro" id="IPR023296">
    <property type="entry name" value="Glyco_hydro_beta-prop_sf"/>
</dbReference>
<evidence type="ECO:0000313" key="6">
    <source>
        <dbReference type="Proteomes" id="UP000566813"/>
    </source>
</evidence>